<proteinExistence type="predicted"/>
<comment type="caution">
    <text evidence="2">The sequence shown here is derived from an EMBL/GenBank/DDBJ whole genome shotgun (WGS) entry which is preliminary data.</text>
</comment>
<sequence length="561" mass="59494">MSFEEAAREFQRVINALMQGHPGVGAEDLTRAVDALAGHLGADEIAVVRLWADLLTAYEHRDVAALTALPARLAELRARLPADFPLREILDPLARTAGFLAQHVTRPRGAAFTVLPPADGRVPDAIHQAMQLLAAGGPVPAKTINKLRRDAVRLDMTPLERALLFAQIGMISAGNGHPVLLTVAIRDFRKAVEHAAAGDPQRPQYLTMLADALLNRAQATSEAAPGPARMVIRMSLRPMTGALRDAAEGVALLEQARELAGWTGQPHWALVCLRLGLGYRLVGRHADALTAGIDGLRGHMWQVLMQAHTAAAAAAVKWAALDALEVAGWHAADGHADGAAAALEMGRALILHAATETRDVPRQLAEAGFGDLAQQWAALPDGLEAKPAELRKAVFRRLVEPRRLLDPPTGEEVRAALTAVDADALVYLVPADEQVGHAVVVPAHGPAMIVELPELTDPPLHAITTPGVRDLGVPGIWVSPRCTATATGRGGPRWGRCSTGRSPGASRGWSSYRWASSARWPGTPRAPAGRTRSSAPPSRTRPRPACCAGPPPPKPGSTARC</sequence>
<dbReference type="EMBL" id="SNWR01000001">
    <property type="protein sequence ID" value="TDO37296.1"/>
    <property type="molecule type" value="Genomic_DNA"/>
</dbReference>
<gene>
    <name evidence="2" type="ORF">C8E87_0910</name>
</gene>
<feature type="region of interest" description="Disordered" evidence="1">
    <location>
        <begin position="484"/>
        <end position="561"/>
    </location>
</feature>
<dbReference type="AlphaFoldDB" id="A0A4R6JQY0"/>
<evidence type="ECO:0000313" key="2">
    <source>
        <dbReference type="EMBL" id="TDO37296.1"/>
    </source>
</evidence>
<feature type="compositionally biased region" description="Low complexity" evidence="1">
    <location>
        <begin position="505"/>
        <end position="548"/>
    </location>
</feature>
<evidence type="ECO:0000313" key="3">
    <source>
        <dbReference type="Proteomes" id="UP000294901"/>
    </source>
</evidence>
<evidence type="ECO:0008006" key="4">
    <source>
        <dbReference type="Google" id="ProtNLM"/>
    </source>
</evidence>
<keyword evidence="3" id="KW-1185">Reference proteome</keyword>
<protein>
    <recommendedName>
        <fullName evidence="4">CHAT domain-containing protein</fullName>
    </recommendedName>
</protein>
<reference evidence="2 3" key="1">
    <citation type="submission" date="2019-03" db="EMBL/GenBank/DDBJ databases">
        <title>Sequencing the genomes of 1000 actinobacteria strains.</title>
        <authorList>
            <person name="Klenk H.-P."/>
        </authorList>
    </citation>
    <scope>NUCLEOTIDE SEQUENCE [LARGE SCALE GENOMIC DNA]</scope>
    <source>
        <strain evidence="2 3">DSM 43805</strain>
    </source>
</reference>
<name>A0A4R6JQY0_9ACTN</name>
<accession>A0A4R6JQY0</accession>
<organism evidence="2 3">
    <name type="scientific">Paractinoplanes brasiliensis</name>
    <dbReference type="NCBI Taxonomy" id="52695"/>
    <lineage>
        <taxon>Bacteria</taxon>
        <taxon>Bacillati</taxon>
        <taxon>Actinomycetota</taxon>
        <taxon>Actinomycetes</taxon>
        <taxon>Micromonosporales</taxon>
        <taxon>Micromonosporaceae</taxon>
        <taxon>Paractinoplanes</taxon>
    </lineage>
</organism>
<dbReference type="Proteomes" id="UP000294901">
    <property type="component" value="Unassembled WGS sequence"/>
</dbReference>
<evidence type="ECO:0000256" key="1">
    <source>
        <dbReference type="SAM" id="MobiDB-lite"/>
    </source>
</evidence>